<dbReference type="InterPro" id="IPR036938">
    <property type="entry name" value="PAP2/HPO_sf"/>
</dbReference>
<evidence type="ECO:0000256" key="1">
    <source>
        <dbReference type="SAM" id="Phobius"/>
    </source>
</evidence>
<dbReference type="SMART" id="SM00014">
    <property type="entry name" value="acidPPc"/>
    <property type="match status" value="1"/>
</dbReference>
<dbReference type="STRING" id="1121003.SAMN03080618_01258"/>
<keyword evidence="1" id="KW-1133">Transmembrane helix</keyword>
<protein>
    <submittedName>
        <fullName evidence="3">Undecaprenyl-diphosphatase</fullName>
    </submittedName>
</protein>
<feature type="transmembrane region" description="Helical" evidence="1">
    <location>
        <begin position="182"/>
        <end position="203"/>
    </location>
</feature>
<dbReference type="EMBL" id="FORF01000006">
    <property type="protein sequence ID" value="SFI76015.1"/>
    <property type="molecule type" value="Genomic_DNA"/>
</dbReference>
<name>A0A1I3KV72_9HYPH</name>
<sequence length="282" mass="30643">MSDRQRETTPENGTRMPRLKAAVGLSFDNSRRTVAILRRRAGTRRSRFPKIAWQMPALIVVTLTVICFLVLDDAAGAFRGQWAGSAAALATRMTDVGLGVWYVVPAVLALLAVNQIDWTRAAGQRLLLLYNWTVLAAFVLMSVGGALLFSNIIKRIIGRARPVHYQEHGILAFDPFALDASWASFPSGHSATVGGVVGALVLIWPASRWVVVPAGMWLAATRIVVGAHYPSDVVMGFSLGVAWAVIAAVLFARFGYLFARTEVGLPKIKRSFRLIPGMSNKG</sequence>
<dbReference type="Proteomes" id="UP000242763">
    <property type="component" value="Unassembled WGS sequence"/>
</dbReference>
<evidence type="ECO:0000313" key="4">
    <source>
        <dbReference type="Proteomes" id="UP000242763"/>
    </source>
</evidence>
<accession>A0A1I3KV72</accession>
<evidence type="ECO:0000313" key="3">
    <source>
        <dbReference type="EMBL" id="SFI76015.1"/>
    </source>
</evidence>
<dbReference type="AlphaFoldDB" id="A0A1I3KV72"/>
<feature type="transmembrane region" description="Helical" evidence="1">
    <location>
        <begin position="99"/>
        <end position="116"/>
    </location>
</feature>
<dbReference type="PANTHER" id="PTHR14969">
    <property type="entry name" value="SPHINGOSINE-1-PHOSPHATE PHOSPHOHYDROLASE"/>
    <property type="match status" value="1"/>
</dbReference>
<dbReference type="Pfam" id="PF01569">
    <property type="entry name" value="PAP2"/>
    <property type="match status" value="1"/>
</dbReference>
<feature type="transmembrane region" description="Helical" evidence="1">
    <location>
        <begin position="128"/>
        <end position="153"/>
    </location>
</feature>
<proteinExistence type="predicted"/>
<dbReference type="Gene3D" id="1.20.144.10">
    <property type="entry name" value="Phosphatidic acid phosphatase type 2/haloperoxidase"/>
    <property type="match status" value="2"/>
</dbReference>
<keyword evidence="1" id="KW-0472">Membrane</keyword>
<keyword evidence="1" id="KW-0812">Transmembrane</keyword>
<dbReference type="InterPro" id="IPR000326">
    <property type="entry name" value="PAP2/HPO"/>
</dbReference>
<evidence type="ECO:0000259" key="2">
    <source>
        <dbReference type="SMART" id="SM00014"/>
    </source>
</evidence>
<keyword evidence="4" id="KW-1185">Reference proteome</keyword>
<organism evidence="3 4">
    <name type="scientific">Aquamicrobium aerolatum DSM 21857</name>
    <dbReference type="NCBI Taxonomy" id="1121003"/>
    <lineage>
        <taxon>Bacteria</taxon>
        <taxon>Pseudomonadati</taxon>
        <taxon>Pseudomonadota</taxon>
        <taxon>Alphaproteobacteria</taxon>
        <taxon>Hyphomicrobiales</taxon>
        <taxon>Phyllobacteriaceae</taxon>
        <taxon>Aerobium</taxon>
    </lineage>
</organism>
<dbReference type="RefSeq" id="WP_175556649.1">
    <property type="nucleotide sequence ID" value="NZ_FORF01000006.1"/>
</dbReference>
<gene>
    <name evidence="3" type="ORF">SAMN03080618_01258</name>
</gene>
<feature type="transmembrane region" description="Helical" evidence="1">
    <location>
        <begin position="235"/>
        <end position="259"/>
    </location>
</feature>
<feature type="transmembrane region" description="Helical" evidence="1">
    <location>
        <begin position="51"/>
        <end position="71"/>
    </location>
</feature>
<dbReference type="SUPFAM" id="SSF48317">
    <property type="entry name" value="Acid phosphatase/Vanadium-dependent haloperoxidase"/>
    <property type="match status" value="1"/>
</dbReference>
<reference evidence="4" key="1">
    <citation type="submission" date="2016-10" db="EMBL/GenBank/DDBJ databases">
        <authorList>
            <person name="Varghese N."/>
            <person name="Submissions S."/>
        </authorList>
    </citation>
    <scope>NUCLEOTIDE SEQUENCE [LARGE SCALE GENOMIC DNA]</scope>
    <source>
        <strain evidence="4">DSM 21857</strain>
    </source>
</reference>
<dbReference type="PANTHER" id="PTHR14969:SF13">
    <property type="entry name" value="AT30094P"/>
    <property type="match status" value="1"/>
</dbReference>
<feature type="domain" description="Phosphatidic acid phosphatase type 2/haloperoxidase" evidence="2">
    <location>
        <begin position="136"/>
        <end position="248"/>
    </location>
</feature>